<evidence type="ECO:0000313" key="2">
    <source>
        <dbReference type="Proteomes" id="UP000621799"/>
    </source>
</evidence>
<name>A0A928VSK8_9CYAN</name>
<dbReference type="AlphaFoldDB" id="A0A928VSK8"/>
<dbReference type="EMBL" id="JADEXN010000007">
    <property type="protein sequence ID" value="MBE9039366.1"/>
    <property type="molecule type" value="Genomic_DNA"/>
</dbReference>
<protein>
    <submittedName>
        <fullName evidence="1">Uncharacterized protein</fullName>
    </submittedName>
</protein>
<reference evidence="1" key="1">
    <citation type="submission" date="2020-10" db="EMBL/GenBank/DDBJ databases">
        <authorList>
            <person name="Castelo-Branco R."/>
            <person name="Eusebio N."/>
            <person name="Adriana R."/>
            <person name="Vieira A."/>
            <person name="Brugerolle De Fraissinette N."/>
            <person name="Rezende De Castro R."/>
            <person name="Schneider M.P."/>
            <person name="Vasconcelos V."/>
            <person name="Leao P.N."/>
        </authorList>
    </citation>
    <scope>NUCLEOTIDE SEQUENCE</scope>
    <source>
        <strain evidence="1">LEGE 11467</strain>
    </source>
</reference>
<dbReference type="Proteomes" id="UP000621799">
    <property type="component" value="Unassembled WGS sequence"/>
</dbReference>
<accession>A0A928VSK8</accession>
<dbReference type="RefSeq" id="WP_264319628.1">
    <property type="nucleotide sequence ID" value="NZ_JADEXN010000007.1"/>
</dbReference>
<comment type="caution">
    <text evidence="1">The sequence shown here is derived from an EMBL/GenBank/DDBJ whole genome shotgun (WGS) entry which is preliminary data.</text>
</comment>
<keyword evidence="2" id="KW-1185">Reference proteome</keyword>
<sequence>MAWKQSVKLEPLNELFDETGIAFEKDEVEGGYVARLGDKRLRRPTLMKCAQAVMKEWVSIA</sequence>
<organism evidence="1 2">
    <name type="scientific">Zarconia navalis LEGE 11467</name>
    <dbReference type="NCBI Taxonomy" id="1828826"/>
    <lineage>
        <taxon>Bacteria</taxon>
        <taxon>Bacillati</taxon>
        <taxon>Cyanobacteriota</taxon>
        <taxon>Cyanophyceae</taxon>
        <taxon>Oscillatoriophycideae</taxon>
        <taxon>Oscillatoriales</taxon>
        <taxon>Oscillatoriales incertae sedis</taxon>
        <taxon>Zarconia</taxon>
        <taxon>Zarconia navalis</taxon>
    </lineage>
</organism>
<proteinExistence type="predicted"/>
<evidence type="ECO:0000313" key="1">
    <source>
        <dbReference type="EMBL" id="MBE9039366.1"/>
    </source>
</evidence>
<gene>
    <name evidence="1" type="ORF">IQ235_00965</name>
</gene>